<dbReference type="WBParaSite" id="RSKR_0001169000.1">
    <property type="protein sequence ID" value="RSKR_0001169000.1"/>
    <property type="gene ID" value="RSKR_0001169000"/>
</dbReference>
<reference evidence="2" key="1">
    <citation type="submission" date="2016-11" db="UniProtKB">
        <authorList>
            <consortium name="WormBaseParasite"/>
        </authorList>
    </citation>
    <scope>IDENTIFICATION</scope>
    <source>
        <strain evidence="2">KR3021</strain>
    </source>
</reference>
<organism evidence="1 2">
    <name type="scientific">Rhabditophanes sp. KR3021</name>
    <dbReference type="NCBI Taxonomy" id="114890"/>
    <lineage>
        <taxon>Eukaryota</taxon>
        <taxon>Metazoa</taxon>
        <taxon>Ecdysozoa</taxon>
        <taxon>Nematoda</taxon>
        <taxon>Chromadorea</taxon>
        <taxon>Rhabditida</taxon>
        <taxon>Tylenchina</taxon>
        <taxon>Panagrolaimomorpha</taxon>
        <taxon>Strongyloidoidea</taxon>
        <taxon>Alloionematidae</taxon>
        <taxon>Rhabditophanes</taxon>
    </lineage>
</organism>
<proteinExistence type="predicted"/>
<evidence type="ECO:0000313" key="2">
    <source>
        <dbReference type="WBParaSite" id="RSKR_0001169000.1"/>
    </source>
</evidence>
<name>A0AC35UHP7_9BILA</name>
<accession>A0AC35UHP7</accession>
<protein>
    <submittedName>
        <fullName evidence="2">Tyrosine--tRNA ligase</fullName>
    </submittedName>
</protein>
<evidence type="ECO:0000313" key="1">
    <source>
        <dbReference type="Proteomes" id="UP000095286"/>
    </source>
</evidence>
<sequence length="450" mass="50940">MIRLSACLRQLTHGNHQIGKQSNLWRFCDDMDKRKLISSSQPNDILKSSATFNQISNSLYAGFDPTADSLHVGHLIILTALLRSSKLFGCKPIALIGQATASIGDPSGRNTERPQISLDQVEQNTKSIKNQLQNLVLNSGSELDIVNNMSWYKCMSMLDYLKLSKEFRVGEMLRMGAIKNRLGQDNQSLSFTEFAYQTLQSYDLYHLSKLKGCNFQLGGSDQLGHITSGYDYVLRMKNELSGGLCLPLLTDRSGNKLGKSNLSQGGIWLDSEKTSPYTFYQFFRQLHDDIAVQFYQYLSLKDFEEISEIESLHAQNLGKWIVQDKLAEEMTMLVHGAEGLKMAKDCSDLLFNGNWDLMKLIDTKTVEDLFGASSFRIESNLVKTMGDIADKTRTDRIKGRDLMKKGGFKINGITYNDPDQLKGNEFSLNKKQRHSIVSWGKRKFSLIIWE</sequence>
<dbReference type="Proteomes" id="UP000095286">
    <property type="component" value="Unplaced"/>
</dbReference>